<dbReference type="InterPro" id="IPR011006">
    <property type="entry name" value="CheY-like_superfamily"/>
</dbReference>
<dbReference type="Proteomes" id="UP001272242">
    <property type="component" value="Unassembled WGS sequence"/>
</dbReference>
<keyword evidence="2" id="KW-0732">Signal</keyword>
<gene>
    <name evidence="3" type="ORF">R5W23_004771</name>
</gene>
<feature type="signal peptide" evidence="2">
    <location>
        <begin position="1"/>
        <end position="24"/>
    </location>
</feature>
<dbReference type="SUPFAM" id="SSF52172">
    <property type="entry name" value="CheY-like"/>
    <property type="match status" value="1"/>
</dbReference>
<protein>
    <recommendedName>
        <fullName evidence="5">Response regulatory domain-containing protein</fullName>
    </recommendedName>
</protein>
<keyword evidence="4" id="KW-1185">Reference proteome</keyword>
<organism evidence="3 4">
    <name type="scientific">Gemmata algarum</name>
    <dbReference type="NCBI Taxonomy" id="2975278"/>
    <lineage>
        <taxon>Bacteria</taxon>
        <taxon>Pseudomonadati</taxon>
        <taxon>Planctomycetota</taxon>
        <taxon>Planctomycetia</taxon>
        <taxon>Gemmatales</taxon>
        <taxon>Gemmataceae</taxon>
        <taxon>Gemmata</taxon>
    </lineage>
</organism>
<proteinExistence type="predicted"/>
<evidence type="ECO:0000256" key="2">
    <source>
        <dbReference type="SAM" id="SignalP"/>
    </source>
</evidence>
<evidence type="ECO:0000313" key="4">
    <source>
        <dbReference type="Proteomes" id="UP001272242"/>
    </source>
</evidence>
<evidence type="ECO:0000313" key="3">
    <source>
        <dbReference type="EMBL" id="MDY3563271.1"/>
    </source>
</evidence>
<reference evidence="4" key="1">
    <citation type="journal article" date="2023" name="Mar. Drugs">
        <title>Gemmata algarum, a Novel Planctomycete Isolated from an Algal Mat, Displays Antimicrobial Activity.</title>
        <authorList>
            <person name="Kumar G."/>
            <person name="Kallscheuer N."/>
            <person name="Kashif M."/>
            <person name="Ahamad S."/>
            <person name="Jagadeeshwari U."/>
            <person name="Pannikurungottu S."/>
            <person name="Haufschild T."/>
            <person name="Kabuu M."/>
            <person name="Sasikala C."/>
            <person name="Jogler C."/>
            <person name="Ramana C."/>
        </authorList>
    </citation>
    <scope>NUCLEOTIDE SEQUENCE [LARGE SCALE GENOMIC DNA]</scope>
    <source>
        <strain evidence="4">JC673</strain>
    </source>
</reference>
<evidence type="ECO:0000256" key="1">
    <source>
        <dbReference type="SAM" id="MobiDB-lite"/>
    </source>
</evidence>
<sequence>MRTASFLAFGLVLFALSLGGGAGAQPPRGPALKPLEIYERFRATIGEGKYDVAGIFLDEFLKSSPTDADYLEIERKYGTTVFQTLRTIPKYSDDPATEKQIRDNIELVNKNAQAVTAKVLYKPERVAKYVRNLGETYEEKQFAQLELKRTGEYAVPFLIDALRANPSKELAAGILDTIPVLEGPTMAGWVAALELFTPDQQYGVLVALARRRDARDLLNNAQTDFVPFLWRVLSRPRSESSTLYDLAAQLHNELLPGPKADTKRPEVELTAVARKYYDHKGRYFGAKTNPDASAALVPVWVVRPGEVIRVVRLADVPVGQAEEYYGLRYARWALDVRPDYEPAQALILALAAERAVERAKYAPLAATEPAVYKLLSEAPSRALIDLLSRGLAEKRTPLVLAMVQVLGDRADREAATPPAGTPPKPSLLVRALGYPDHSVQFAAAIALLRSPVPVPAEAKVQIVEILRRAAGFDGGKPEESKGTALLVDPGKFRADANAALLRGFGYDVEILGSGRDLLRRVARSSDFDLIFIDHHAADPELKDLVGQLTTDARVAARPIFVIASPDKPRTPTFDQLLLRTAELLAATENDVLGLADPYVPDPRYNADEQLKLRTQIQQRRDVVLRDAAVGRAARLQRVIDTLPITLSDSQKRLMSLRLLLVSYSVLAAEFPISTESAPGAVAEMTRIRNQIAAQPPSAQYAATALASADLMKLIERFELDVAKVKGAQNKYDALRSKADPVEIGLAVEPFRDPVLEARLARLLKGYPGIKIVTEPYSRLVLEPEFKVLFADPMMVPREVPVKKAESRAAIEFLRQMAVGDLPGYDFKLAEAELRNAVDVPTDVDRASAAVDAVERLKSPAAQQSLLRLATRTIGEPPIALRRKAADAAIRHVRAFGRLAPQAAIDEVVRDATSDTTAKDSELLAKLLTLKGMLAYNPGNFANDLKNYNPPVLPPAPKKGPEQKEPEKKVPEKNEAPQ</sequence>
<name>A0ABU5F6Q6_9BACT</name>
<feature type="compositionally biased region" description="Basic and acidic residues" evidence="1">
    <location>
        <begin position="958"/>
        <end position="977"/>
    </location>
</feature>
<feature type="region of interest" description="Disordered" evidence="1">
    <location>
        <begin position="943"/>
        <end position="977"/>
    </location>
</feature>
<comment type="caution">
    <text evidence="3">The sequence shown here is derived from an EMBL/GenBank/DDBJ whole genome shotgun (WGS) entry which is preliminary data.</text>
</comment>
<accession>A0ABU5F6Q6</accession>
<dbReference type="EMBL" id="JAXBLV010000233">
    <property type="protein sequence ID" value="MDY3563271.1"/>
    <property type="molecule type" value="Genomic_DNA"/>
</dbReference>
<feature type="chain" id="PRO_5045764974" description="Response regulatory domain-containing protein" evidence="2">
    <location>
        <begin position="25"/>
        <end position="977"/>
    </location>
</feature>
<dbReference type="RefSeq" id="WP_320689500.1">
    <property type="nucleotide sequence ID" value="NZ_JAXBLV010000233.1"/>
</dbReference>
<evidence type="ECO:0008006" key="5">
    <source>
        <dbReference type="Google" id="ProtNLM"/>
    </source>
</evidence>